<dbReference type="CDD" id="cd00590">
    <property type="entry name" value="RRM_SF"/>
    <property type="match status" value="1"/>
</dbReference>
<gene>
    <name evidence="4" type="primary">LOC105270445</name>
</gene>
<dbReference type="PANTHER" id="PTHR48057">
    <property type="entry name" value="LEUCINE-RICH REPEAT SERINE/THREONINE-PROTEIN KINASE 1"/>
    <property type="match status" value="1"/>
</dbReference>
<dbReference type="SUPFAM" id="SSF81383">
    <property type="entry name" value="F-box domain"/>
    <property type="match status" value="1"/>
</dbReference>
<dbReference type="PROSITE" id="PS50181">
    <property type="entry name" value="FBOX"/>
    <property type="match status" value="1"/>
</dbReference>
<dbReference type="AlphaFoldDB" id="A0A9R1U727"/>
<dbReference type="RefSeq" id="XP_011309672.1">
    <property type="nucleotide sequence ID" value="XM_011311370.1"/>
</dbReference>
<dbReference type="SMART" id="SM00256">
    <property type="entry name" value="FBOX"/>
    <property type="match status" value="2"/>
</dbReference>
<dbReference type="InterPro" id="IPR036047">
    <property type="entry name" value="F-box-like_dom_sf"/>
</dbReference>
<dbReference type="Proteomes" id="UP000694866">
    <property type="component" value="Unplaced"/>
</dbReference>
<dbReference type="InterPro" id="IPR032675">
    <property type="entry name" value="LRR_dom_sf"/>
</dbReference>
<protein>
    <recommendedName>
        <fullName evidence="2">F-box domain-containing protein</fullName>
    </recommendedName>
</protein>
<dbReference type="PANTHER" id="PTHR48057:SF11">
    <property type="entry name" value="OS09G0345300 PROTEIN"/>
    <property type="match status" value="1"/>
</dbReference>
<evidence type="ECO:0000259" key="2">
    <source>
        <dbReference type="PROSITE" id="PS50181"/>
    </source>
</evidence>
<proteinExistence type="predicted"/>
<dbReference type="KEGG" id="fas:105270445"/>
<dbReference type="Gene3D" id="3.80.10.10">
    <property type="entry name" value="Ribonuclease Inhibitor"/>
    <property type="match status" value="3"/>
</dbReference>
<evidence type="ECO:0000313" key="4">
    <source>
        <dbReference type="RefSeq" id="XP_011309672.1"/>
    </source>
</evidence>
<feature type="domain" description="F-box" evidence="2">
    <location>
        <begin position="99"/>
        <end position="143"/>
    </location>
</feature>
<dbReference type="InterPro" id="IPR052595">
    <property type="entry name" value="LRRC69/RLP"/>
</dbReference>
<dbReference type="OrthoDB" id="10257471at2759"/>
<evidence type="ECO:0000256" key="1">
    <source>
        <dbReference type="SAM" id="MobiDB-lite"/>
    </source>
</evidence>
<dbReference type="InterPro" id="IPR001810">
    <property type="entry name" value="F-box_dom"/>
</dbReference>
<dbReference type="SUPFAM" id="SSF52047">
    <property type="entry name" value="RNI-like"/>
    <property type="match status" value="2"/>
</dbReference>
<feature type="region of interest" description="Disordered" evidence="1">
    <location>
        <begin position="535"/>
        <end position="561"/>
    </location>
</feature>
<dbReference type="Pfam" id="PF12937">
    <property type="entry name" value="F-box-like"/>
    <property type="match status" value="1"/>
</dbReference>
<keyword evidence="3" id="KW-1185">Reference proteome</keyword>
<sequence>MGFKSIIVSPVIRPDQDYTRRELWHLKQEIKRKFTLYGISHCNYLLLIPESSFYGYDSNFAIIDFKTKESAEKALRAVETGTITINKQQITARPLHLRNTPINILPDNCLLEIFNNLSTYEQLKLSGVCKRWADVSRQLWRKTTRIDLRENTLVHKNKQYLINSGSHLKEIYCYDDHGFKTITDHCRNVENMALEFRKYTKRKGLDQPCIRYERQALQQFSRLTRLLLKIRIPQYTYFSFLQELPRTIIEIHLFNDLDNSSTTEDRWLDREARQAKISEKRNIYGRKTLDLSGLSNIQALTLNSYHLDDDSVIGLERLKKLSHLNLDKCYLSKHLLGKLETTTNLEHLSLKLTIIDYDDMCLILKRNDHLKYLCLPLITDWKDARIWLRALRLEHLKVLCWNDADNKIRESSGASTTIEYIEHHNVGLSDRRTRLMLENFPNLKVFKRTGWWGSSSDWFISDVKQIVLARPNKAPMRYYHNSRYRRSDERYIPWENHSSDNFEHNEVVSTDDAKILRCNEWDGWYIQDSPAAGAADEELKSQQEVKSKGSDDPQESTCPSTIQELSDDSLNTIFHQLSLDNKLKAAEDCNRWKMILEQNWESCKKFDVRELSCHESRERCMIKWGKYFEEIYTYKSCGFSWLRDHCPNVKSLGLDFRVKKCKCKPLIRKERYSLRSLQPILMRLKHLTHIMLRDAPVFQSDFLENLPEGMREIHVFNRSHVRLGEHSQEEDSGVTSDLITRREISMCKYRDLRALTLVEAQAITQPYELSRKNPVKISGLENLEELIYLRMNGVAIAGESDNPLGDVKKLEYLSMPLSALSSENFQSLIGNNRHIEYLDISDDFNGVSISKLMPVFTLERLRYLRAINIPSKESELEGFKDLPQEIHFDGLQNLEIIDCQGSGGISNDLFLRILGCSLHLRVASVRVTEPDFAEELIAIAESNVMARWGRSPDIRLFLGVEGFRLCNNLELQGDGVVLSDVPHPDYYSRVEKNYWEGWRTMDGGRTTAESISGLLNVFDN</sequence>
<feature type="compositionally biased region" description="Basic and acidic residues" evidence="1">
    <location>
        <begin position="537"/>
        <end position="551"/>
    </location>
</feature>
<accession>A0A9R1U727</accession>
<dbReference type="GeneID" id="105270445"/>
<reference evidence="4" key="1">
    <citation type="submission" date="2025-08" db="UniProtKB">
        <authorList>
            <consortium name="RefSeq"/>
        </authorList>
    </citation>
    <scope>IDENTIFICATION</scope>
    <source>
        <strain evidence="4">USDA-PBARC FA_bdor</strain>
        <tissue evidence="4">Whole organism</tissue>
    </source>
</reference>
<name>A0A9R1U727_9HYME</name>
<organism evidence="3 4">
    <name type="scientific">Fopius arisanus</name>
    <dbReference type="NCBI Taxonomy" id="64838"/>
    <lineage>
        <taxon>Eukaryota</taxon>
        <taxon>Metazoa</taxon>
        <taxon>Ecdysozoa</taxon>
        <taxon>Arthropoda</taxon>
        <taxon>Hexapoda</taxon>
        <taxon>Insecta</taxon>
        <taxon>Pterygota</taxon>
        <taxon>Neoptera</taxon>
        <taxon>Endopterygota</taxon>
        <taxon>Hymenoptera</taxon>
        <taxon>Apocrita</taxon>
        <taxon>Ichneumonoidea</taxon>
        <taxon>Braconidae</taxon>
        <taxon>Opiinae</taxon>
        <taxon>Fopius</taxon>
    </lineage>
</organism>
<evidence type="ECO:0000313" key="3">
    <source>
        <dbReference type="Proteomes" id="UP000694866"/>
    </source>
</evidence>